<feature type="signal peptide" evidence="3">
    <location>
        <begin position="1"/>
        <end position="25"/>
    </location>
</feature>
<dbReference type="PRINTS" id="PR01805">
    <property type="entry name" value="VACJLIPOPROT"/>
</dbReference>
<organism evidence="6">
    <name type="scientific">Candidatus Kentrum sp. MB</name>
    <dbReference type="NCBI Taxonomy" id="2138164"/>
    <lineage>
        <taxon>Bacteria</taxon>
        <taxon>Pseudomonadati</taxon>
        <taxon>Pseudomonadota</taxon>
        <taxon>Gammaproteobacteria</taxon>
        <taxon>Candidatus Kentrum</taxon>
    </lineage>
</organism>
<keyword evidence="6" id="KW-0449">Lipoprotein</keyword>
<dbReference type="InterPro" id="IPR007428">
    <property type="entry name" value="MlaA"/>
</dbReference>
<dbReference type="Pfam" id="PF04333">
    <property type="entry name" value="MlaA"/>
    <property type="match status" value="1"/>
</dbReference>
<evidence type="ECO:0000313" key="4">
    <source>
        <dbReference type="EMBL" id="VFK29426.1"/>
    </source>
</evidence>
<evidence type="ECO:0000313" key="5">
    <source>
        <dbReference type="EMBL" id="VFK33675.1"/>
    </source>
</evidence>
<dbReference type="EMBL" id="CAADFQ010000051">
    <property type="protein sequence ID" value="VFK33675.1"/>
    <property type="molecule type" value="Genomic_DNA"/>
</dbReference>
<keyword evidence="2 3" id="KW-0732">Signal</keyword>
<accession>A0A451BDC6</accession>
<dbReference type="PANTHER" id="PTHR30035">
    <property type="entry name" value="LIPOPROTEIN VACJ-RELATED"/>
    <property type="match status" value="1"/>
</dbReference>
<proteinExistence type="inferred from homology"/>
<evidence type="ECO:0000256" key="2">
    <source>
        <dbReference type="ARBA" id="ARBA00022729"/>
    </source>
</evidence>
<name>A0A451BDC6_9GAMM</name>
<dbReference type="GO" id="GO:0120010">
    <property type="term" value="P:intermembrane phospholipid transfer"/>
    <property type="evidence" value="ECO:0007669"/>
    <property type="project" value="TreeGrafter"/>
</dbReference>
<protein>
    <submittedName>
        <fullName evidence="6">Phospholipid-binding lipoprotein MlaA</fullName>
    </submittedName>
</protein>
<dbReference type="AlphaFoldDB" id="A0A451BDC6"/>
<evidence type="ECO:0000313" key="6">
    <source>
        <dbReference type="EMBL" id="VFK76293.1"/>
    </source>
</evidence>
<gene>
    <name evidence="4" type="ORF">BECKMB1821G_GA0114241_10498</name>
    <name evidence="6" type="ORF">BECKMB1821H_GA0114242_10508</name>
    <name evidence="5" type="ORF">BECKMB1821I_GA0114274_10518</name>
</gene>
<dbReference type="GO" id="GO:0016020">
    <property type="term" value="C:membrane"/>
    <property type="evidence" value="ECO:0007669"/>
    <property type="project" value="InterPro"/>
</dbReference>
<dbReference type="EMBL" id="CAADGH010000050">
    <property type="protein sequence ID" value="VFK76293.1"/>
    <property type="molecule type" value="Genomic_DNA"/>
</dbReference>
<sequence length="240" mass="26919">MNGKQSRMGVVLFLFLYMLTNGCNGANVEGDNDPLEGGNRVFYGFNNLLDKAFIEPVAELYMDHTPEPIRSGISNFFDNLAYPGVIINNILQGKIKDGFKGTGRFLVNSTIGIIGLFDPATHMGLQRQEEDFGQTLGAWGAGEGAYLVVPVIGPSSVRDAPGLVMELFTNLLYYVESSVMIPLIVVDTIDRRADLLRITRLRDRSPLDPYLFTRDTYRQRRAYLIHDGKSLYEYDDEAFQ</sequence>
<feature type="chain" id="PRO_5036113656" evidence="3">
    <location>
        <begin position="26"/>
        <end position="240"/>
    </location>
</feature>
<evidence type="ECO:0000256" key="3">
    <source>
        <dbReference type="SAM" id="SignalP"/>
    </source>
</evidence>
<comment type="similarity">
    <text evidence="1">Belongs to the MlaA family.</text>
</comment>
<dbReference type="EMBL" id="CAADFO010000049">
    <property type="protein sequence ID" value="VFK29426.1"/>
    <property type="molecule type" value="Genomic_DNA"/>
</dbReference>
<dbReference type="PANTHER" id="PTHR30035:SF3">
    <property type="entry name" value="INTERMEMBRANE PHOSPHOLIPID TRANSPORT SYSTEM LIPOPROTEIN MLAA"/>
    <property type="match status" value="1"/>
</dbReference>
<reference evidence="6" key="1">
    <citation type="submission" date="2019-02" db="EMBL/GenBank/DDBJ databases">
        <authorList>
            <person name="Gruber-Vodicka R. H."/>
            <person name="Seah K. B. B."/>
        </authorList>
    </citation>
    <scope>NUCLEOTIDE SEQUENCE</scope>
    <source>
        <strain evidence="4">BECK_BZ197</strain>
        <strain evidence="6">BECK_BZ198</strain>
        <strain evidence="5">BECK_BZ199</strain>
    </source>
</reference>
<evidence type="ECO:0000256" key="1">
    <source>
        <dbReference type="ARBA" id="ARBA00010634"/>
    </source>
</evidence>